<protein>
    <submittedName>
        <fullName evidence="3">Uncharacterized protein</fullName>
    </submittedName>
</protein>
<keyword evidence="2" id="KW-1133">Transmembrane helix</keyword>
<name>A0A6J4SSI4_9ACTN</name>
<keyword evidence="2" id="KW-0812">Transmembrane</keyword>
<dbReference type="AlphaFoldDB" id="A0A6J4SSI4"/>
<feature type="transmembrane region" description="Helical" evidence="2">
    <location>
        <begin position="97"/>
        <end position="116"/>
    </location>
</feature>
<dbReference type="EMBL" id="CADCVU010000124">
    <property type="protein sequence ID" value="CAA9504111.1"/>
    <property type="molecule type" value="Genomic_DNA"/>
</dbReference>
<feature type="region of interest" description="Disordered" evidence="1">
    <location>
        <begin position="1"/>
        <end position="64"/>
    </location>
</feature>
<organism evidence="3">
    <name type="scientific">uncultured Solirubrobacterales bacterium</name>
    <dbReference type="NCBI Taxonomy" id="768556"/>
    <lineage>
        <taxon>Bacteria</taxon>
        <taxon>Bacillati</taxon>
        <taxon>Actinomycetota</taxon>
        <taxon>Thermoleophilia</taxon>
        <taxon>Solirubrobacterales</taxon>
        <taxon>environmental samples</taxon>
    </lineage>
</organism>
<evidence type="ECO:0000313" key="3">
    <source>
        <dbReference type="EMBL" id="CAA9504111.1"/>
    </source>
</evidence>
<accession>A0A6J4SSI4</accession>
<feature type="transmembrane region" description="Helical" evidence="2">
    <location>
        <begin position="68"/>
        <end position="91"/>
    </location>
</feature>
<feature type="transmembrane region" description="Helical" evidence="2">
    <location>
        <begin position="156"/>
        <end position="173"/>
    </location>
</feature>
<keyword evidence="2" id="KW-0472">Membrane</keyword>
<evidence type="ECO:0000256" key="1">
    <source>
        <dbReference type="SAM" id="MobiDB-lite"/>
    </source>
</evidence>
<sequence>MGRRSRKRSLTGEGAVRSGASGDRPDTGLSSRAERDAERRRRHAEAVAASQGGRSGRRGTGERPQAPWGAFPLAEIVVLLAIVLAVAGFLLRSERGTVMLIAGLVLGSLAGLELAAREHFAGYRSHTSLLAACAAFATGAVVAIALPGSITEVPKAIVAVAVIAVFGLAFWRLRTAFKRRSGGLSFR</sequence>
<gene>
    <name evidence="3" type="ORF">AVDCRST_MAG45-1488</name>
</gene>
<reference evidence="3" key="1">
    <citation type="submission" date="2020-02" db="EMBL/GenBank/DDBJ databases">
        <authorList>
            <person name="Meier V. D."/>
        </authorList>
    </citation>
    <scope>NUCLEOTIDE SEQUENCE</scope>
    <source>
        <strain evidence="3">AVDCRST_MAG45</strain>
    </source>
</reference>
<feature type="transmembrane region" description="Helical" evidence="2">
    <location>
        <begin position="128"/>
        <end position="150"/>
    </location>
</feature>
<evidence type="ECO:0000256" key="2">
    <source>
        <dbReference type="SAM" id="Phobius"/>
    </source>
</evidence>
<proteinExistence type="predicted"/>